<evidence type="ECO:0000256" key="1">
    <source>
        <dbReference type="SAM" id="Phobius"/>
    </source>
</evidence>
<dbReference type="EMBL" id="FMCT01000013">
    <property type="protein sequence ID" value="SCF44834.1"/>
    <property type="molecule type" value="Genomic_DNA"/>
</dbReference>
<feature type="transmembrane region" description="Helical" evidence="1">
    <location>
        <begin position="147"/>
        <end position="167"/>
    </location>
</feature>
<dbReference type="AlphaFoldDB" id="A0A1C5AIJ2"/>
<keyword evidence="1" id="KW-1133">Transmembrane helix</keyword>
<feature type="transmembrane region" description="Helical" evidence="1">
    <location>
        <begin position="173"/>
        <end position="196"/>
    </location>
</feature>
<sequence length="336" mass="35845">MEDQASAPVRAQQQWLLTLLPAFPLALLVLRVWYLSRQNLSAMLLVVQYISPLGLISGLFVALVWAIPAAILTLRALGALLAVSTDTDESGSLLARTTRRMPDWVVVLAVGSGALTWQLRFLPTLLMLSVAIVGLVTRQRHPGNRSLLLATGIALPVGAAVLAYTWLAPGIAAALAAGEAVTVSLLLLPPASAVLLTGPVPSWSARAVTHWTALGGALLAPFVLGAIFLRAPILPVQAVEVGAEPWADNQPVVLLGHLIAVDDRMTTLLDRHGRVHFVPNDQVVSRALCPEPKQVPVSRVHIRGWQVERTALEWLAPAEGAVTTDPRCQGRPARAP</sequence>
<keyword evidence="1" id="KW-0472">Membrane</keyword>
<dbReference type="RefSeq" id="WP_074477343.1">
    <property type="nucleotide sequence ID" value="NZ_FMCT01000013.1"/>
</dbReference>
<reference evidence="3" key="1">
    <citation type="submission" date="2016-06" db="EMBL/GenBank/DDBJ databases">
        <authorList>
            <person name="Varghese N."/>
            <person name="Submissions Spin"/>
        </authorList>
    </citation>
    <scope>NUCLEOTIDE SEQUENCE [LARGE SCALE GENOMIC DNA]</scope>
    <source>
        <strain evidence="3">DSM 43168</strain>
    </source>
</reference>
<keyword evidence="1" id="KW-0812">Transmembrane</keyword>
<feature type="transmembrane region" description="Helical" evidence="1">
    <location>
        <begin position="15"/>
        <end position="34"/>
    </location>
</feature>
<dbReference type="Proteomes" id="UP000183585">
    <property type="component" value="Unassembled WGS sequence"/>
</dbReference>
<organism evidence="2 3">
    <name type="scientific">Micromonospora carbonacea</name>
    <dbReference type="NCBI Taxonomy" id="47853"/>
    <lineage>
        <taxon>Bacteria</taxon>
        <taxon>Bacillati</taxon>
        <taxon>Actinomycetota</taxon>
        <taxon>Actinomycetes</taxon>
        <taxon>Micromonosporales</taxon>
        <taxon>Micromonosporaceae</taxon>
        <taxon>Micromonospora</taxon>
    </lineage>
</organism>
<accession>A0A1C5AIJ2</accession>
<feature type="transmembrane region" description="Helical" evidence="1">
    <location>
        <begin position="104"/>
        <end position="135"/>
    </location>
</feature>
<feature type="transmembrane region" description="Helical" evidence="1">
    <location>
        <begin position="55"/>
        <end position="84"/>
    </location>
</feature>
<protein>
    <submittedName>
        <fullName evidence="2">Uncharacterized protein</fullName>
    </submittedName>
</protein>
<evidence type="ECO:0000313" key="3">
    <source>
        <dbReference type="Proteomes" id="UP000183585"/>
    </source>
</evidence>
<gene>
    <name evidence="2" type="ORF">GA0070563_11349</name>
</gene>
<evidence type="ECO:0000313" key="2">
    <source>
        <dbReference type="EMBL" id="SCF44834.1"/>
    </source>
</evidence>
<name>A0A1C5AIJ2_9ACTN</name>
<feature type="transmembrane region" description="Helical" evidence="1">
    <location>
        <begin position="208"/>
        <end position="229"/>
    </location>
</feature>
<keyword evidence="3" id="KW-1185">Reference proteome</keyword>
<proteinExistence type="predicted"/>